<evidence type="ECO:0000313" key="2">
    <source>
        <dbReference type="EMBL" id="MCE3215903.1"/>
    </source>
</evidence>
<dbReference type="EMBL" id="JACEIK010011824">
    <property type="protein sequence ID" value="MCE3215903.1"/>
    <property type="molecule type" value="Genomic_DNA"/>
</dbReference>
<proteinExistence type="predicted"/>
<gene>
    <name evidence="2" type="ORF">HAX54_004054</name>
</gene>
<organism evidence="2 3">
    <name type="scientific">Datura stramonium</name>
    <name type="common">Jimsonweed</name>
    <name type="synonym">Common thornapple</name>
    <dbReference type="NCBI Taxonomy" id="4076"/>
    <lineage>
        <taxon>Eukaryota</taxon>
        <taxon>Viridiplantae</taxon>
        <taxon>Streptophyta</taxon>
        <taxon>Embryophyta</taxon>
        <taxon>Tracheophyta</taxon>
        <taxon>Spermatophyta</taxon>
        <taxon>Magnoliopsida</taxon>
        <taxon>eudicotyledons</taxon>
        <taxon>Gunneridae</taxon>
        <taxon>Pentapetalae</taxon>
        <taxon>asterids</taxon>
        <taxon>lamiids</taxon>
        <taxon>Solanales</taxon>
        <taxon>Solanaceae</taxon>
        <taxon>Solanoideae</taxon>
        <taxon>Datureae</taxon>
        <taxon>Datura</taxon>
    </lineage>
</organism>
<comment type="caution">
    <text evidence="2">The sequence shown here is derived from an EMBL/GenBank/DDBJ whole genome shotgun (WGS) entry which is preliminary data.</text>
</comment>
<reference evidence="2 3" key="1">
    <citation type="journal article" date="2021" name="BMC Genomics">
        <title>Datura genome reveals duplications of psychoactive alkaloid biosynthetic genes and high mutation rate following tissue culture.</title>
        <authorList>
            <person name="Rajewski A."/>
            <person name="Carter-House D."/>
            <person name="Stajich J."/>
            <person name="Litt A."/>
        </authorList>
    </citation>
    <scope>NUCLEOTIDE SEQUENCE [LARGE SCALE GENOMIC DNA]</scope>
    <source>
        <strain evidence="2">AR-01</strain>
    </source>
</reference>
<accession>A0ABS8WXH3</accession>
<keyword evidence="3" id="KW-1185">Reference proteome</keyword>
<protein>
    <submittedName>
        <fullName evidence="2">Uncharacterized protein</fullName>
    </submittedName>
</protein>
<evidence type="ECO:0000313" key="3">
    <source>
        <dbReference type="Proteomes" id="UP000823775"/>
    </source>
</evidence>
<feature type="compositionally biased region" description="Polar residues" evidence="1">
    <location>
        <begin position="115"/>
        <end position="129"/>
    </location>
</feature>
<name>A0ABS8WXH3_DATST</name>
<evidence type="ECO:0000256" key="1">
    <source>
        <dbReference type="SAM" id="MobiDB-lite"/>
    </source>
</evidence>
<sequence>MALQMNSGGPFEVGAMASSRQSAIAARDRCSGFVMVIWSPLQRKIDNFMGRSLPFHLISFKTQSTIVESLISGDFHHFLADSWANRILSFLEGMSQAGDLPGPPSGSQVRGEAQTLAQAASQGFQGSGA</sequence>
<dbReference type="Proteomes" id="UP000823775">
    <property type="component" value="Unassembled WGS sequence"/>
</dbReference>
<feature type="region of interest" description="Disordered" evidence="1">
    <location>
        <begin position="98"/>
        <end position="129"/>
    </location>
</feature>